<comment type="subcellular location">
    <subcellularLocation>
        <location evidence="1">Membrane</location>
    </subcellularLocation>
</comment>
<keyword evidence="7" id="KW-1185">Reference proteome</keyword>
<keyword evidence="4 5" id="KW-0472">Membrane</keyword>
<sequence>MQPGYPNPAQPEPINNNMTMSIVAIFFFWPLAIPAIINASKVNPLLQQGDYAGAQAAAAESKKWSKWAIIIGCVWLAIILVCCLAGGLAGVVGGTADTSSY</sequence>
<evidence type="ECO:0000313" key="6">
    <source>
        <dbReference type="EMBL" id="SCG34201.1"/>
    </source>
</evidence>
<dbReference type="EMBL" id="FMDN01000001">
    <property type="protein sequence ID" value="SCG34201.1"/>
    <property type="molecule type" value="Genomic_DNA"/>
</dbReference>
<dbReference type="GO" id="GO:0016020">
    <property type="term" value="C:membrane"/>
    <property type="evidence" value="ECO:0007669"/>
    <property type="project" value="UniProtKB-SubCell"/>
</dbReference>
<protein>
    <submittedName>
        <fullName evidence="6">Interferon-induced transmembrane protein</fullName>
    </submittedName>
</protein>
<dbReference type="InterPro" id="IPR051423">
    <property type="entry name" value="CD225/Dispanin"/>
</dbReference>
<feature type="transmembrane region" description="Helical" evidence="5">
    <location>
        <begin position="20"/>
        <end position="39"/>
    </location>
</feature>
<evidence type="ECO:0000256" key="1">
    <source>
        <dbReference type="ARBA" id="ARBA00004370"/>
    </source>
</evidence>
<keyword evidence="3 5" id="KW-1133">Transmembrane helix</keyword>
<evidence type="ECO:0000256" key="3">
    <source>
        <dbReference type="ARBA" id="ARBA00022989"/>
    </source>
</evidence>
<reference evidence="7" key="1">
    <citation type="submission" date="2016-06" db="EMBL/GenBank/DDBJ databases">
        <authorList>
            <person name="Varghese N."/>
        </authorList>
    </citation>
    <scope>NUCLEOTIDE SEQUENCE [LARGE SCALE GENOMIC DNA]</scope>
    <source>
        <strain evidence="7">DSM 43171</strain>
    </source>
</reference>
<evidence type="ECO:0000313" key="7">
    <source>
        <dbReference type="Proteomes" id="UP000199408"/>
    </source>
</evidence>
<dbReference type="InterPro" id="IPR007593">
    <property type="entry name" value="CD225/Dispanin_fam"/>
</dbReference>
<keyword evidence="2 5" id="KW-0812">Transmembrane</keyword>
<organism evidence="6 7">
    <name type="scientific">Micromonospora halophytica</name>
    <dbReference type="NCBI Taxonomy" id="47864"/>
    <lineage>
        <taxon>Bacteria</taxon>
        <taxon>Bacillati</taxon>
        <taxon>Actinomycetota</taxon>
        <taxon>Actinomycetes</taxon>
        <taxon>Micromonosporales</taxon>
        <taxon>Micromonosporaceae</taxon>
        <taxon>Micromonospora</taxon>
    </lineage>
</organism>
<dbReference type="PANTHER" id="PTHR14948:SF25">
    <property type="entry name" value="DUF4190 DOMAIN-CONTAINING PROTEIN"/>
    <property type="match status" value="1"/>
</dbReference>
<evidence type="ECO:0000256" key="5">
    <source>
        <dbReference type="SAM" id="Phobius"/>
    </source>
</evidence>
<evidence type="ECO:0000256" key="2">
    <source>
        <dbReference type="ARBA" id="ARBA00022692"/>
    </source>
</evidence>
<dbReference type="STRING" id="47864.GA0070560_101236"/>
<proteinExistence type="predicted"/>
<dbReference type="Pfam" id="PF04505">
    <property type="entry name" value="CD225"/>
    <property type="match status" value="1"/>
</dbReference>
<dbReference type="RefSeq" id="WP_091290140.1">
    <property type="nucleotide sequence ID" value="NZ_FMDN01000001.1"/>
</dbReference>
<dbReference type="PANTHER" id="PTHR14948">
    <property type="entry name" value="NG5"/>
    <property type="match status" value="1"/>
</dbReference>
<dbReference type="Proteomes" id="UP000199408">
    <property type="component" value="Unassembled WGS sequence"/>
</dbReference>
<name>A0A1C5GM82_9ACTN</name>
<accession>A0A1C5GM82</accession>
<dbReference type="AlphaFoldDB" id="A0A1C5GM82"/>
<dbReference type="OrthoDB" id="9815705at2"/>
<gene>
    <name evidence="6" type="ORF">GA0070560_101236</name>
</gene>
<evidence type="ECO:0000256" key="4">
    <source>
        <dbReference type="ARBA" id="ARBA00023136"/>
    </source>
</evidence>
<feature type="transmembrane region" description="Helical" evidence="5">
    <location>
        <begin position="67"/>
        <end position="92"/>
    </location>
</feature>